<dbReference type="EnsemblMetazoa" id="LLOJ006641-RA">
    <property type="protein sequence ID" value="LLOJ006641-PA"/>
    <property type="gene ID" value="LLOJ006641"/>
</dbReference>
<dbReference type="Proteomes" id="UP000092461">
    <property type="component" value="Unassembled WGS sequence"/>
</dbReference>
<dbReference type="Pfam" id="PF05746">
    <property type="entry name" value="DALR_1"/>
    <property type="match status" value="1"/>
</dbReference>
<dbReference type="GO" id="GO:0106217">
    <property type="term" value="P:tRNA C3-cytosine methylation"/>
    <property type="evidence" value="ECO:0007669"/>
    <property type="project" value="TreeGrafter"/>
</dbReference>
<accession>A0A1B0GJL2</accession>
<name>A0A1B0GJL2_LUTLO</name>
<dbReference type="SMART" id="SM00836">
    <property type="entry name" value="DALR_1"/>
    <property type="match status" value="1"/>
</dbReference>
<evidence type="ECO:0000313" key="2">
    <source>
        <dbReference type="EnsemblMetazoa" id="LLOJ006641-PA"/>
    </source>
</evidence>
<dbReference type="InterPro" id="IPR008909">
    <property type="entry name" value="DALR_anticod-bd"/>
</dbReference>
<dbReference type="PANTHER" id="PTHR16043">
    <property type="entry name" value="DALRD3 PROTEIN"/>
    <property type="match status" value="1"/>
</dbReference>
<dbReference type="InterPro" id="IPR037380">
    <property type="entry name" value="DALRD3"/>
</dbReference>
<dbReference type="GO" id="GO:0004814">
    <property type="term" value="F:arginine-tRNA ligase activity"/>
    <property type="evidence" value="ECO:0007669"/>
    <property type="project" value="InterPro"/>
</dbReference>
<sequence>MAFIEEFVGQLLQLLTNQREKGWSLVSMRKPNEKLSQGDFSFPTDFRIWRDCFPEEYKNFSGDLFTHCAIKPEEIQIKSKEGCWNLPVEKVEVIKNRCIIFLDRKETFRNVLLKVMNSPEGIGREGSPKRVFMEEISSDSQTLTDFRGILLRKVLVNILGRSRKYIEVHKRDNADVTCVITSKSSTEVVEGDVKILPGVVLDSRTGKKLSKHTWTECLEQKMKECELVARHRYGFRGPGDSQAGKMFEVLGTATMTLELLEAKPTSPVAYGGTSSRGGAFILYNSARMETLLEQFKARNFPEAPPLEEIDFSLLSEPEEWILLLNFIASEEWMIEKCISEIEIGRVSPHLICSFLHNFVTIFSAYYRRVQILTDNRKHLLKTLHARIHLLRALRMIFNRTLALLDIQPVAKM</sequence>
<proteinExistence type="predicted"/>
<reference evidence="2" key="1">
    <citation type="submission" date="2020-05" db="UniProtKB">
        <authorList>
            <consortium name="EnsemblMetazoa"/>
        </authorList>
    </citation>
    <scope>IDENTIFICATION</scope>
    <source>
        <strain evidence="2">Jacobina</strain>
    </source>
</reference>
<dbReference type="InterPro" id="IPR009080">
    <property type="entry name" value="tRNAsynth_Ia_anticodon-bd"/>
</dbReference>
<dbReference type="VEuPathDB" id="VectorBase:LLOJ006641"/>
<dbReference type="PANTHER" id="PTHR16043:SF1">
    <property type="entry name" value="DALR ANTICODON-BINDING DOMAIN-CONTAINING PROTEIN 3"/>
    <property type="match status" value="1"/>
</dbReference>
<dbReference type="GO" id="GO:0006420">
    <property type="term" value="P:arginyl-tRNA aminoacylation"/>
    <property type="evidence" value="ECO:0007669"/>
    <property type="project" value="InterPro"/>
</dbReference>
<organism evidence="2 3">
    <name type="scientific">Lutzomyia longipalpis</name>
    <name type="common">Sand fly</name>
    <dbReference type="NCBI Taxonomy" id="7200"/>
    <lineage>
        <taxon>Eukaryota</taxon>
        <taxon>Metazoa</taxon>
        <taxon>Ecdysozoa</taxon>
        <taxon>Arthropoda</taxon>
        <taxon>Hexapoda</taxon>
        <taxon>Insecta</taxon>
        <taxon>Pterygota</taxon>
        <taxon>Neoptera</taxon>
        <taxon>Endopterygota</taxon>
        <taxon>Diptera</taxon>
        <taxon>Nematocera</taxon>
        <taxon>Psychodoidea</taxon>
        <taxon>Psychodidae</taxon>
        <taxon>Lutzomyia</taxon>
        <taxon>Lutzomyia</taxon>
    </lineage>
</organism>
<dbReference type="Gene3D" id="1.10.730.10">
    <property type="entry name" value="Isoleucyl-tRNA Synthetase, Domain 1"/>
    <property type="match status" value="1"/>
</dbReference>
<dbReference type="GO" id="GO:0005524">
    <property type="term" value="F:ATP binding"/>
    <property type="evidence" value="ECO:0007669"/>
    <property type="project" value="InterPro"/>
</dbReference>
<dbReference type="AlphaFoldDB" id="A0A1B0GJL2"/>
<evidence type="ECO:0000259" key="1">
    <source>
        <dbReference type="SMART" id="SM00836"/>
    </source>
</evidence>
<dbReference type="VEuPathDB" id="VectorBase:LLONM1_007789"/>
<feature type="domain" description="DALR anticodon binding" evidence="1">
    <location>
        <begin position="281"/>
        <end position="412"/>
    </location>
</feature>
<dbReference type="SUPFAM" id="SSF47323">
    <property type="entry name" value="Anticodon-binding domain of a subclass of class I aminoacyl-tRNA synthetases"/>
    <property type="match status" value="1"/>
</dbReference>
<dbReference type="EMBL" id="AJWK01021928">
    <property type="status" value="NOT_ANNOTATED_CDS"/>
    <property type="molecule type" value="Genomic_DNA"/>
</dbReference>
<keyword evidence="3" id="KW-1185">Reference proteome</keyword>
<dbReference type="GO" id="GO:0000049">
    <property type="term" value="F:tRNA binding"/>
    <property type="evidence" value="ECO:0007669"/>
    <property type="project" value="TreeGrafter"/>
</dbReference>
<protein>
    <recommendedName>
        <fullName evidence="1">DALR anticodon binding domain-containing protein</fullName>
    </recommendedName>
</protein>
<evidence type="ECO:0000313" key="3">
    <source>
        <dbReference type="Proteomes" id="UP000092461"/>
    </source>
</evidence>